<accession>A0A0D1KUD4</accession>
<comment type="caution">
    <text evidence="2">The sequence shown here is derived from an EMBL/GenBank/DDBJ whole genome shotgun (WGS) entry which is preliminary data.</text>
</comment>
<evidence type="ECO:0000313" key="2">
    <source>
        <dbReference type="EMBL" id="KIU09862.1"/>
    </source>
</evidence>
<dbReference type="Proteomes" id="UP000032247">
    <property type="component" value="Unassembled WGS sequence"/>
</dbReference>
<protein>
    <submittedName>
        <fullName evidence="2">Uncharacterized protein</fullName>
    </submittedName>
</protein>
<dbReference type="PATRIC" id="fig|1423.173.peg.3715"/>
<evidence type="ECO:0000313" key="3">
    <source>
        <dbReference type="Proteomes" id="UP000032247"/>
    </source>
</evidence>
<feature type="transmembrane region" description="Helical" evidence="1">
    <location>
        <begin position="42"/>
        <end position="63"/>
    </location>
</feature>
<feature type="transmembrane region" description="Helical" evidence="1">
    <location>
        <begin position="20"/>
        <end position="36"/>
    </location>
</feature>
<dbReference type="EMBL" id="JXBC01000007">
    <property type="protein sequence ID" value="KIU09862.1"/>
    <property type="molecule type" value="Genomic_DNA"/>
</dbReference>
<gene>
    <name evidence="2" type="ORF">SC09_contig10orf00037</name>
</gene>
<keyword evidence="1" id="KW-0472">Membrane</keyword>
<proteinExistence type="predicted"/>
<sequence length="127" mass="15055">MRASENIYVGESKIPTWVKFFIMWNVIVISICAIVYEIAPVNLFQCITIYILLWWFTGLPFVAEKFLPVHNTKDTKIDEIYKKRLIKRHVGGEVISYHREEKTWKVLDRGKTLNVKYNKGYLLVEED</sequence>
<dbReference type="AlphaFoldDB" id="A0A0D1KUD4"/>
<organism evidence="2 3">
    <name type="scientific">Bacillus subtilis</name>
    <dbReference type="NCBI Taxonomy" id="1423"/>
    <lineage>
        <taxon>Bacteria</taxon>
        <taxon>Bacillati</taxon>
        <taxon>Bacillota</taxon>
        <taxon>Bacilli</taxon>
        <taxon>Bacillales</taxon>
        <taxon>Bacillaceae</taxon>
        <taxon>Bacillus</taxon>
    </lineage>
</organism>
<keyword evidence="1" id="KW-1133">Transmembrane helix</keyword>
<evidence type="ECO:0000256" key="1">
    <source>
        <dbReference type="SAM" id="Phobius"/>
    </source>
</evidence>
<keyword evidence="1" id="KW-0812">Transmembrane</keyword>
<name>A0A0D1KUD4_BACIU</name>
<reference evidence="2 3" key="1">
    <citation type="submission" date="2014-12" db="EMBL/GenBank/DDBJ databases">
        <title>Comparative genome analysis of Bacillus coagulans HM-08, Clostridium butyricum HM-68, Bacillus subtilis HM-66 and Bacillus licheniformis BL-09.</title>
        <authorList>
            <person name="Zhang H."/>
        </authorList>
    </citation>
    <scope>NUCLEOTIDE SEQUENCE [LARGE SCALE GENOMIC DNA]</scope>
    <source>
        <strain evidence="2 3">HM-66</strain>
    </source>
</reference>